<sequence>MDKMIGISGKDFMLKILNGMSLGIVLVLMPGSIFGELLKLFVPIIPQVETWIVLLKFVASLMPAAIGAAIGYQFKLSPIQTLSLMMVTVIGSGVMSVNEAGGFLFKGTGDVINTGLAAVLSILLIKLIGDKLGAYNMLAMPSILICVAGGISLLTLPHVKNISTIIGQGVMHITDLQPVLMGSLLAMIFAVLIVSPISTVAIATAINLAGVGSGTANLGVVAAGVGLAIAGWSVNNLGTSLAHVIGSPKIQMANTMKKPLTMIPILCNGAVLGALGGWLNIQGTPTSAGFGLSGLLGPMAALNTTNDYSTTNMIIVFVLFGVAPVMLGLLFQKIFTTIIPLVKPIDYKISFE</sequence>
<dbReference type="OrthoDB" id="396983at2"/>
<dbReference type="InterPro" id="IPR003352">
    <property type="entry name" value="PTS_EIIC"/>
</dbReference>
<keyword evidence="6 8" id="KW-1133">Transmembrane helix</keyword>
<evidence type="ECO:0000256" key="1">
    <source>
        <dbReference type="ARBA" id="ARBA00004651"/>
    </source>
</evidence>
<feature type="transmembrane region" description="Helical" evidence="8">
    <location>
        <begin position="12"/>
        <end position="31"/>
    </location>
</feature>
<keyword evidence="7 8" id="KW-0472">Membrane</keyword>
<feature type="transmembrane region" description="Helical" evidence="8">
    <location>
        <begin position="262"/>
        <end position="281"/>
    </location>
</feature>
<comment type="subcellular location">
    <subcellularLocation>
        <location evidence="1">Cell membrane</location>
        <topology evidence="1">Multi-pass membrane protein</topology>
    </subcellularLocation>
</comment>
<evidence type="ECO:0000256" key="8">
    <source>
        <dbReference type="SAM" id="Phobius"/>
    </source>
</evidence>
<dbReference type="Pfam" id="PF13303">
    <property type="entry name" value="PTS_EIIC_2"/>
    <property type="match status" value="1"/>
</dbReference>
<evidence type="ECO:0000313" key="10">
    <source>
        <dbReference type="EMBL" id="AZP03458.1"/>
    </source>
</evidence>
<evidence type="ECO:0000256" key="4">
    <source>
        <dbReference type="ARBA" id="ARBA00022597"/>
    </source>
</evidence>
<dbReference type="RefSeq" id="WP_126108549.1">
    <property type="nucleotide sequence ID" value="NZ_CP034465.1"/>
</dbReference>
<evidence type="ECO:0000256" key="2">
    <source>
        <dbReference type="ARBA" id="ARBA00022448"/>
    </source>
</evidence>
<feature type="transmembrane region" description="Helical" evidence="8">
    <location>
        <begin position="215"/>
        <end position="234"/>
    </location>
</feature>
<feature type="transmembrane region" description="Helical" evidence="8">
    <location>
        <begin position="84"/>
        <end position="105"/>
    </location>
</feature>
<dbReference type="AlphaFoldDB" id="A0A3Q9BIZ3"/>
<gene>
    <name evidence="10" type="ORF">EJN90_01550</name>
</gene>
<feature type="transmembrane region" description="Helical" evidence="8">
    <location>
        <begin position="138"/>
        <end position="159"/>
    </location>
</feature>
<dbReference type="GO" id="GO:0005886">
    <property type="term" value="C:plasma membrane"/>
    <property type="evidence" value="ECO:0007669"/>
    <property type="project" value="UniProtKB-SubCell"/>
</dbReference>
<dbReference type="GO" id="GO:0008982">
    <property type="term" value="F:protein-N(PI)-phosphohistidine-sugar phosphotransferase activity"/>
    <property type="evidence" value="ECO:0007669"/>
    <property type="project" value="InterPro"/>
</dbReference>
<evidence type="ECO:0000313" key="11">
    <source>
        <dbReference type="Proteomes" id="UP000273326"/>
    </source>
</evidence>
<proteinExistence type="predicted"/>
<dbReference type="EMBL" id="CP034465">
    <property type="protein sequence ID" value="AZP03458.1"/>
    <property type="molecule type" value="Genomic_DNA"/>
</dbReference>
<evidence type="ECO:0000259" key="9">
    <source>
        <dbReference type="Pfam" id="PF13303"/>
    </source>
</evidence>
<evidence type="ECO:0000256" key="6">
    <source>
        <dbReference type="ARBA" id="ARBA00022989"/>
    </source>
</evidence>
<keyword evidence="11" id="KW-1185">Reference proteome</keyword>
<name>A0A3Q9BIZ3_9LACT</name>
<evidence type="ECO:0000256" key="3">
    <source>
        <dbReference type="ARBA" id="ARBA00022475"/>
    </source>
</evidence>
<keyword evidence="2" id="KW-0813">Transport</keyword>
<evidence type="ECO:0000256" key="7">
    <source>
        <dbReference type="ARBA" id="ARBA00023136"/>
    </source>
</evidence>
<evidence type="ECO:0000256" key="5">
    <source>
        <dbReference type="ARBA" id="ARBA00022692"/>
    </source>
</evidence>
<protein>
    <submittedName>
        <fullName evidence="10">PTS sugar transporter subunit IIC</fullName>
    </submittedName>
</protein>
<keyword evidence="3" id="KW-1003">Cell membrane</keyword>
<feature type="domain" description="Phosphotransferase system EIIC" evidence="9">
    <location>
        <begin position="15"/>
        <end position="348"/>
    </location>
</feature>
<feature type="transmembrane region" description="Helical" evidence="8">
    <location>
        <begin position="51"/>
        <end position="72"/>
    </location>
</feature>
<feature type="transmembrane region" description="Helical" evidence="8">
    <location>
        <begin position="179"/>
        <end position="203"/>
    </location>
</feature>
<keyword evidence="4 10" id="KW-0762">Sugar transport</keyword>
<feature type="transmembrane region" description="Helical" evidence="8">
    <location>
        <begin position="311"/>
        <end position="331"/>
    </location>
</feature>
<reference evidence="11" key="1">
    <citation type="submission" date="2018-12" db="EMBL/GenBank/DDBJ databases">
        <title>Complete genome sequencing of Jeotgalibaca sp. H21T32.</title>
        <authorList>
            <person name="Bae J.-W."/>
            <person name="Lee S.-Y."/>
        </authorList>
    </citation>
    <scope>NUCLEOTIDE SEQUENCE [LARGE SCALE GENOMIC DNA]</scope>
    <source>
        <strain evidence="11">H21T32</strain>
    </source>
</reference>
<accession>A0A3Q9BIZ3</accession>
<dbReference type="GO" id="GO:0009401">
    <property type="term" value="P:phosphoenolpyruvate-dependent sugar phosphotransferase system"/>
    <property type="evidence" value="ECO:0007669"/>
    <property type="project" value="InterPro"/>
</dbReference>
<dbReference type="Proteomes" id="UP000273326">
    <property type="component" value="Chromosome"/>
</dbReference>
<keyword evidence="5 8" id="KW-0812">Transmembrane</keyword>
<dbReference type="KEGG" id="jeh:EJN90_01550"/>
<organism evidence="10 11">
    <name type="scientific">Jeotgalibaca ciconiae</name>
    <dbReference type="NCBI Taxonomy" id="2496265"/>
    <lineage>
        <taxon>Bacteria</taxon>
        <taxon>Bacillati</taxon>
        <taxon>Bacillota</taxon>
        <taxon>Bacilli</taxon>
        <taxon>Lactobacillales</taxon>
        <taxon>Carnobacteriaceae</taxon>
        <taxon>Jeotgalibaca</taxon>
    </lineage>
</organism>